<dbReference type="AlphaFoldDB" id="A0A8X6P587"/>
<accession>A0A8X6P587</accession>
<protein>
    <submittedName>
        <fullName evidence="1">Uncharacterized protein</fullName>
    </submittedName>
</protein>
<comment type="caution">
    <text evidence="1">The sequence shown here is derived from an EMBL/GenBank/DDBJ whole genome shotgun (WGS) entry which is preliminary data.</text>
</comment>
<keyword evidence="2" id="KW-1185">Reference proteome</keyword>
<name>A0A8X6P587_NEPPI</name>
<sequence length="76" mass="8467">MTTCLPISNVRWNPCLEDESLGNLSSRSVHSLSLVFHGLVELIRGRENMIVPSISKNPLPQTAFLFADGVVVQRQF</sequence>
<gene>
    <name evidence="1" type="ORF">NPIL_218081</name>
</gene>
<dbReference type="Proteomes" id="UP000887013">
    <property type="component" value="Unassembled WGS sequence"/>
</dbReference>
<proteinExistence type="predicted"/>
<reference evidence="1" key="1">
    <citation type="submission" date="2020-08" db="EMBL/GenBank/DDBJ databases">
        <title>Multicomponent nature underlies the extraordinary mechanical properties of spider dragline silk.</title>
        <authorList>
            <person name="Kono N."/>
            <person name="Nakamura H."/>
            <person name="Mori M."/>
            <person name="Yoshida Y."/>
            <person name="Ohtoshi R."/>
            <person name="Malay A.D."/>
            <person name="Moran D.A.P."/>
            <person name="Tomita M."/>
            <person name="Numata K."/>
            <person name="Arakawa K."/>
        </authorList>
    </citation>
    <scope>NUCLEOTIDE SEQUENCE</scope>
</reference>
<organism evidence="1 2">
    <name type="scientific">Nephila pilipes</name>
    <name type="common">Giant wood spider</name>
    <name type="synonym">Nephila maculata</name>
    <dbReference type="NCBI Taxonomy" id="299642"/>
    <lineage>
        <taxon>Eukaryota</taxon>
        <taxon>Metazoa</taxon>
        <taxon>Ecdysozoa</taxon>
        <taxon>Arthropoda</taxon>
        <taxon>Chelicerata</taxon>
        <taxon>Arachnida</taxon>
        <taxon>Araneae</taxon>
        <taxon>Araneomorphae</taxon>
        <taxon>Entelegynae</taxon>
        <taxon>Araneoidea</taxon>
        <taxon>Nephilidae</taxon>
        <taxon>Nephila</taxon>
    </lineage>
</organism>
<dbReference type="EMBL" id="BMAW01016227">
    <property type="protein sequence ID" value="GFT48025.1"/>
    <property type="molecule type" value="Genomic_DNA"/>
</dbReference>
<evidence type="ECO:0000313" key="2">
    <source>
        <dbReference type="Proteomes" id="UP000887013"/>
    </source>
</evidence>
<evidence type="ECO:0000313" key="1">
    <source>
        <dbReference type="EMBL" id="GFT48025.1"/>
    </source>
</evidence>